<keyword evidence="3" id="KW-1185">Reference proteome</keyword>
<accession>A0ABM6FAL2</accession>
<dbReference type="EMBL" id="CP017755">
    <property type="protein sequence ID" value="AOZ08682.1"/>
    <property type="molecule type" value="Genomic_DNA"/>
</dbReference>
<dbReference type="RefSeq" id="WP_071071361.1">
    <property type="nucleotide sequence ID" value="NZ_CP017755.1"/>
</dbReference>
<sequence length="166" mass="17847">MNSYRADTAPAAADALCEYGLWWFEDLCDPLDFDTQAAVAACHPHPIAAGEALFSDAEAHLFDRHGGLRRAHGVLVFDPAHCYGLPGHLRILDARLATGGWPRHAFWPHGGTCSRCTWWQPWGWGAEVNPLAFAPFRGAADGSCVDAGMAKLPQAPGIGFEGHGEA</sequence>
<protein>
    <recommendedName>
        <fullName evidence="1">Enolase C-terminal domain-containing protein</fullName>
    </recommendedName>
</protein>
<evidence type="ECO:0000313" key="3">
    <source>
        <dbReference type="Proteomes" id="UP000177515"/>
    </source>
</evidence>
<organism evidence="2 3">
    <name type="scientific">Cupriavidus malaysiensis</name>
    <dbReference type="NCBI Taxonomy" id="367825"/>
    <lineage>
        <taxon>Bacteria</taxon>
        <taxon>Pseudomonadati</taxon>
        <taxon>Pseudomonadota</taxon>
        <taxon>Betaproteobacteria</taxon>
        <taxon>Burkholderiales</taxon>
        <taxon>Burkholderiaceae</taxon>
        <taxon>Cupriavidus</taxon>
    </lineage>
</organism>
<proteinExistence type="predicted"/>
<dbReference type="SUPFAM" id="SSF51604">
    <property type="entry name" value="Enolase C-terminal domain-like"/>
    <property type="match status" value="1"/>
</dbReference>
<evidence type="ECO:0000259" key="1">
    <source>
        <dbReference type="Pfam" id="PF13378"/>
    </source>
</evidence>
<dbReference type="Proteomes" id="UP000177515">
    <property type="component" value="Chromosome 2"/>
</dbReference>
<dbReference type="InterPro" id="IPR036849">
    <property type="entry name" value="Enolase-like_C_sf"/>
</dbReference>
<dbReference type="Gene3D" id="3.20.20.120">
    <property type="entry name" value="Enolase-like C-terminal domain"/>
    <property type="match status" value="1"/>
</dbReference>
<reference evidence="2 3" key="1">
    <citation type="submission" date="2016-10" db="EMBL/GenBank/DDBJ databases">
        <title>Complete genome sequences of three Cupriavidus strains isolated from various Malaysian environments.</title>
        <authorList>
            <person name="Abdullah A.A.-A."/>
            <person name="Shafie N.A.H."/>
            <person name="Lau N.S."/>
        </authorList>
    </citation>
    <scope>NUCLEOTIDE SEQUENCE [LARGE SCALE GENOMIC DNA]</scope>
    <source>
        <strain evidence="2 3">USMAA1020</strain>
    </source>
</reference>
<evidence type="ECO:0000313" key="2">
    <source>
        <dbReference type="EMBL" id="AOZ08682.1"/>
    </source>
</evidence>
<dbReference type="Pfam" id="PF13378">
    <property type="entry name" value="MR_MLE_C"/>
    <property type="match status" value="1"/>
</dbReference>
<gene>
    <name evidence="2" type="ORF">BKK80_22395</name>
</gene>
<name>A0ABM6FAL2_9BURK</name>
<feature type="domain" description="Enolase C-terminal" evidence="1">
    <location>
        <begin position="3"/>
        <end position="161"/>
    </location>
</feature>
<dbReference type="InterPro" id="IPR029065">
    <property type="entry name" value="Enolase_C-like"/>
</dbReference>